<dbReference type="Proteomes" id="UP001462502">
    <property type="component" value="Unassembled WGS sequence"/>
</dbReference>
<keyword evidence="2" id="KW-1185">Reference proteome</keyword>
<evidence type="ECO:0000313" key="2">
    <source>
        <dbReference type="Proteomes" id="UP001462502"/>
    </source>
</evidence>
<proteinExistence type="predicted"/>
<dbReference type="EMBL" id="JBDXMI010000001">
    <property type="protein sequence ID" value="MEO9382669.1"/>
    <property type="molecule type" value="Genomic_DNA"/>
</dbReference>
<reference evidence="1 2" key="1">
    <citation type="submission" date="2024-05" db="EMBL/GenBank/DDBJ databases">
        <authorList>
            <person name="De Oliveira J.P."/>
            <person name="Noriler S.A."/>
            <person name="De Oliveira A.G."/>
            <person name="Sipoli D.S."/>
        </authorList>
    </citation>
    <scope>NUCLEOTIDE SEQUENCE [LARGE SCALE GENOMIC DNA]</scope>
    <source>
        <strain evidence="1 2">LABIM192</strain>
    </source>
</reference>
<evidence type="ECO:0000313" key="1">
    <source>
        <dbReference type="EMBL" id="MEO9382669.1"/>
    </source>
</evidence>
<accession>A0ABV0IN16</accession>
<sequence length="135" mass="14659">MASFPSLATLGLSPWGKAFFMFAVAVLDALLRTHDDRPDEAIARLPGLLASPDLSAAALSRAAWLANHLLGEKKGDWRGAWVLLKNCLWPRLERQWLRHCVVAATRAGGIVRRRSAPVVRRLRAAGKKRAGGAGS</sequence>
<comment type="caution">
    <text evidence="1">The sequence shown here is derived from an EMBL/GenBank/DDBJ whole genome shotgun (WGS) entry which is preliminary data.</text>
</comment>
<gene>
    <name evidence="1" type="ORF">ABI908_00885</name>
</gene>
<name>A0ABV0IN16_9NEIS</name>
<dbReference type="RefSeq" id="WP_347937766.1">
    <property type="nucleotide sequence ID" value="NZ_CP158160.1"/>
</dbReference>
<organism evidence="1 2">
    <name type="scientific">Chromobacterium phragmitis</name>
    <dbReference type="NCBI Taxonomy" id="2202141"/>
    <lineage>
        <taxon>Bacteria</taxon>
        <taxon>Pseudomonadati</taxon>
        <taxon>Pseudomonadota</taxon>
        <taxon>Betaproteobacteria</taxon>
        <taxon>Neisseriales</taxon>
        <taxon>Chromobacteriaceae</taxon>
        <taxon>Chromobacterium</taxon>
    </lineage>
</organism>
<protein>
    <submittedName>
        <fullName evidence="1">Uncharacterized protein</fullName>
    </submittedName>
</protein>